<proteinExistence type="predicted"/>
<dbReference type="AlphaFoldDB" id="A0A2N5RU27"/>
<sequence length="195" mass="21832">MLIQSQDAGAIQVSSSDATWLWKSAFNTCISATQDWPEDLVFEFFGLTADLISLTRKIPTSLEEAQTLTRHEIHCRFACLAGGMTQALNTDREEFRRPLLASIKHLKRLAQDAQDTGSDPGFLEKLNKIRACLCVWEFETYSLGDAWDAMELFMQELEGVHQSQPYISAQVTESIAEIACQNPRLSTPCKSAHTS</sequence>
<protein>
    <submittedName>
        <fullName evidence="1">Uncharacterized protein</fullName>
    </submittedName>
</protein>
<comment type="caution">
    <text evidence="1">The sequence shown here is derived from an EMBL/GenBank/DDBJ whole genome shotgun (WGS) entry which is preliminary data.</text>
</comment>
<organism evidence="1 2">
    <name type="scientific">Puccinia coronata f. sp. avenae</name>
    <dbReference type="NCBI Taxonomy" id="200324"/>
    <lineage>
        <taxon>Eukaryota</taxon>
        <taxon>Fungi</taxon>
        <taxon>Dikarya</taxon>
        <taxon>Basidiomycota</taxon>
        <taxon>Pucciniomycotina</taxon>
        <taxon>Pucciniomycetes</taxon>
        <taxon>Pucciniales</taxon>
        <taxon>Pucciniaceae</taxon>
        <taxon>Puccinia</taxon>
    </lineage>
</organism>
<name>A0A2N5RU27_9BASI</name>
<evidence type="ECO:0000313" key="2">
    <source>
        <dbReference type="Proteomes" id="UP000235392"/>
    </source>
</evidence>
<reference evidence="1 2" key="1">
    <citation type="submission" date="2017-11" db="EMBL/GenBank/DDBJ databases">
        <title>De novo assembly and phasing of dikaryotic genomes from two isolates of Puccinia coronata f. sp. avenae, the causal agent of oat crown rust.</title>
        <authorList>
            <person name="Miller M.E."/>
            <person name="Zhang Y."/>
            <person name="Omidvar V."/>
            <person name="Sperschneider J."/>
            <person name="Schwessinger B."/>
            <person name="Raley C."/>
            <person name="Palmer J.M."/>
            <person name="Garnica D."/>
            <person name="Upadhyaya N."/>
            <person name="Rathjen J."/>
            <person name="Taylor J.M."/>
            <person name="Park R.F."/>
            <person name="Dodds P.N."/>
            <person name="Hirsch C.D."/>
            <person name="Kianian S.F."/>
            <person name="Figueroa M."/>
        </authorList>
    </citation>
    <scope>NUCLEOTIDE SEQUENCE [LARGE SCALE GENOMIC DNA]</scope>
    <source>
        <strain evidence="1">12SD80</strain>
    </source>
</reference>
<dbReference type="Proteomes" id="UP000235392">
    <property type="component" value="Unassembled WGS sequence"/>
</dbReference>
<dbReference type="EMBL" id="PGCI01001551">
    <property type="protein sequence ID" value="PLW04497.1"/>
    <property type="molecule type" value="Genomic_DNA"/>
</dbReference>
<accession>A0A2N5RU27</accession>
<evidence type="ECO:0000313" key="1">
    <source>
        <dbReference type="EMBL" id="PLW04497.1"/>
    </source>
</evidence>
<gene>
    <name evidence="1" type="ORF">PCASD_24501</name>
</gene>